<sequence length="99" mass="9666">MGELRVDPEQLKGAGAQLTSAGSSISALAVEAPLAAAGGSVGQLKSADACRSASATLADQKSQMATTVNDYAGGITSAATNYVGRDQASAGEIASVHPS</sequence>
<evidence type="ECO:0008006" key="3">
    <source>
        <dbReference type="Google" id="ProtNLM"/>
    </source>
</evidence>
<dbReference type="Proteomes" id="UP001241092">
    <property type="component" value="Chromosome"/>
</dbReference>
<name>A0AAI8XN06_MYCME</name>
<dbReference type="EMBL" id="AP027452">
    <property type="protein sequence ID" value="BDY28392.1"/>
    <property type="molecule type" value="Genomic_DNA"/>
</dbReference>
<evidence type="ECO:0000313" key="1">
    <source>
        <dbReference type="EMBL" id="BDY28392.1"/>
    </source>
</evidence>
<dbReference type="GO" id="GO:0009306">
    <property type="term" value="P:protein secretion"/>
    <property type="evidence" value="ECO:0007669"/>
    <property type="project" value="InterPro"/>
</dbReference>
<accession>A0AAI8XN06</accession>
<dbReference type="RefSeq" id="WP_073913136.1">
    <property type="nucleotide sequence ID" value="NZ_AP027452.1"/>
</dbReference>
<organism evidence="1 2">
    <name type="scientific">Mycolicibacterium mageritense</name>
    <name type="common">Mycobacterium mageritense</name>
    <dbReference type="NCBI Taxonomy" id="53462"/>
    <lineage>
        <taxon>Bacteria</taxon>
        <taxon>Bacillati</taxon>
        <taxon>Actinomycetota</taxon>
        <taxon>Actinomycetes</taxon>
        <taxon>Mycobacteriales</taxon>
        <taxon>Mycobacteriaceae</taxon>
        <taxon>Mycolicibacterium</taxon>
    </lineage>
</organism>
<dbReference type="InterPro" id="IPR022536">
    <property type="entry name" value="EspC"/>
</dbReference>
<evidence type="ECO:0000313" key="2">
    <source>
        <dbReference type="Proteomes" id="UP001241092"/>
    </source>
</evidence>
<reference evidence="1" key="1">
    <citation type="submission" date="2023-03" db="EMBL/GenBank/DDBJ databases">
        <title>Draft genome sequence of a Mycolicibacterium mageritense strain H4_3_1 isolated from a hybrid biological-inorganic system reactor.</title>
        <authorList>
            <person name="Feng X."/>
            <person name="Kazama D."/>
            <person name="Sato K."/>
            <person name="Kobayashi H."/>
        </authorList>
    </citation>
    <scope>NUCLEOTIDE SEQUENCE</scope>
    <source>
        <strain evidence="1">H4_3_1</strain>
    </source>
</reference>
<proteinExistence type="predicted"/>
<gene>
    <name evidence="1" type="ORF">hbim_02326</name>
</gene>
<dbReference type="Gene3D" id="1.10.287.1060">
    <property type="entry name" value="ESAT-6-like"/>
    <property type="match status" value="1"/>
</dbReference>
<dbReference type="Pfam" id="PF10824">
    <property type="entry name" value="T7SS_ESX_EspC"/>
    <property type="match status" value="1"/>
</dbReference>
<dbReference type="AlphaFoldDB" id="A0AAI8XN06"/>
<protein>
    <recommendedName>
        <fullName evidence="3">ESX-1 secretion-associated protein</fullName>
    </recommendedName>
</protein>